<proteinExistence type="predicted"/>
<accession>A0A1K1PD94</accession>
<reference evidence="1 2" key="1">
    <citation type="submission" date="2016-11" db="EMBL/GenBank/DDBJ databases">
        <authorList>
            <person name="Jaros S."/>
            <person name="Januszkiewicz K."/>
            <person name="Wedrychowicz H."/>
        </authorList>
    </citation>
    <scope>NUCLEOTIDE SEQUENCE [LARGE SCALE GENOMIC DNA]</scope>
    <source>
        <strain evidence="1 2">YL228</strain>
    </source>
</reference>
<dbReference type="EMBL" id="FPIP01000008">
    <property type="protein sequence ID" value="SFW45429.1"/>
    <property type="molecule type" value="Genomic_DNA"/>
</dbReference>
<sequence>MLNARMSTMNMLRYCDEALAWDEFSDIDKLFFESVRKILLGQCAPIDISEGARRDLMGIERPVDENELELEYEKYDDIFCDMSDDEIPDFSCY</sequence>
<evidence type="ECO:0000313" key="2">
    <source>
        <dbReference type="Proteomes" id="UP000183461"/>
    </source>
</evidence>
<dbReference type="AlphaFoldDB" id="A0A1K1PD94"/>
<name>A0A1K1PD94_RUMFL</name>
<protein>
    <submittedName>
        <fullName evidence="1">Uncharacterized protein</fullName>
    </submittedName>
</protein>
<dbReference type="RefSeq" id="WP_072300865.1">
    <property type="nucleotide sequence ID" value="NZ_FPIP01000008.1"/>
</dbReference>
<gene>
    <name evidence="1" type="ORF">SAMN02910280_2659</name>
</gene>
<dbReference type="Proteomes" id="UP000183461">
    <property type="component" value="Unassembled WGS sequence"/>
</dbReference>
<organism evidence="1 2">
    <name type="scientific">Ruminococcus flavefaciens</name>
    <dbReference type="NCBI Taxonomy" id="1265"/>
    <lineage>
        <taxon>Bacteria</taxon>
        <taxon>Bacillati</taxon>
        <taxon>Bacillota</taxon>
        <taxon>Clostridia</taxon>
        <taxon>Eubacteriales</taxon>
        <taxon>Oscillospiraceae</taxon>
        <taxon>Ruminococcus</taxon>
    </lineage>
</organism>
<evidence type="ECO:0000313" key="1">
    <source>
        <dbReference type="EMBL" id="SFW45429.1"/>
    </source>
</evidence>